<dbReference type="AlphaFoldDB" id="A0A4Q6Y2E5"/>
<evidence type="ECO:0000313" key="3">
    <source>
        <dbReference type="Proteomes" id="UP000292085"/>
    </source>
</evidence>
<gene>
    <name evidence="2" type="ORF">EWE75_17005</name>
</gene>
<evidence type="ECO:0000313" key="2">
    <source>
        <dbReference type="EMBL" id="RZF63246.1"/>
    </source>
</evidence>
<feature type="region of interest" description="Disordered" evidence="1">
    <location>
        <begin position="126"/>
        <end position="151"/>
    </location>
</feature>
<keyword evidence="3" id="KW-1185">Reference proteome</keyword>
<proteinExistence type="predicted"/>
<protein>
    <submittedName>
        <fullName evidence="2">Uncharacterized protein</fullName>
    </submittedName>
</protein>
<reference evidence="2 3" key="1">
    <citation type="submission" date="2019-02" db="EMBL/GenBank/DDBJ databases">
        <authorList>
            <person name="Li Y."/>
        </authorList>
    </citation>
    <scope>NUCLEOTIDE SEQUENCE [LARGE SCALE GENOMIC DNA]</scope>
    <source>
        <strain evidence="2 3">3-7</strain>
    </source>
</reference>
<dbReference type="EMBL" id="SGIS01000029">
    <property type="protein sequence ID" value="RZF63246.1"/>
    <property type="molecule type" value="Genomic_DNA"/>
</dbReference>
<sequence length="450" mass="48185">MLLGGCTTLSSGIAVAPPGVDRNSFQECLLTAGFYSPHALTGVALDDWTAHHALERDGKILYPAKPLPSRDEILRQTPAKFIVTATAIIADGMMPSVEYVDPNTKPGEKTYEQDYGANLPYAIMRGPDPYPAPDRTATSRPGNPGTGMEPGPDWRLNRFLDCYVAPVGPASAVAAKQITAGDADTEGRLLRGHILLALLAQYGTELIVSRPSSKQVTQAELLLGHVIDAERSLRGASLVLNPETRAKLPASLISQANETGLLVYDEGVLVETEAGKPKKGPDGKTIPAKGVKMLTLTDPAGTIQPTLGWYGFTTRLLRVFQVGVDVERIDAQQTLDRASNLIAAFSGAIQGFLPILKDGLSGFVTVQKTRIYGDAYLRDARATLNVARNATLARPDAAAMTYDVPKIQKSWALWDNEIDSACKVLATVAKKDEASGKCIPDPNLPEKKAS</sequence>
<dbReference type="Proteomes" id="UP000292085">
    <property type="component" value="Unassembled WGS sequence"/>
</dbReference>
<organism evidence="2 3">
    <name type="scientific">Sphingomonas populi</name>
    <dbReference type="NCBI Taxonomy" id="2484750"/>
    <lineage>
        <taxon>Bacteria</taxon>
        <taxon>Pseudomonadati</taxon>
        <taxon>Pseudomonadota</taxon>
        <taxon>Alphaproteobacteria</taxon>
        <taxon>Sphingomonadales</taxon>
        <taxon>Sphingomonadaceae</taxon>
        <taxon>Sphingomonas</taxon>
    </lineage>
</organism>
<name>A0A4Q6Y2E5_9SPHN</name>
<comment type="caution">
    <text evidence="2">The sequence shown here is derived from an EMBL/GenBank/DDBJ whole genome shotgun (WGS) entry which is preliminary data.</text>
</comment>
<evidence type="ECO:0000256" key="1">
    <source>
        <dbReference type="SAM" id="MobiDB-lite"/>
    </source>
</evidence>
<dbReference type="RefSeq" id="WP_130159303.1">
    <property type="nucleotide sequence ID" value="NZ_SGIS01000029.1"/>
</dbReference>
<accession>A0A4Q6Y2E5</accession>